<protein>
    <submittedName>
        <fullName evidence="1">Uncharacterized protein</fullName>
    </submittedName>
</protein>
<name>A0AAE4NT26_9LACT</name>
<comment type="caution">
    <text evidence="1">The sequence shown here is derived from an EMBL/GenBank/DDBJ whole genome shotgun (WGS) entry which is preliminary data.</text>
</comment>
<gene>
    <name evidence="1" type="ORF">RZO31_10080</name>
</gene>
<evidence type="ECO:0000313" key="1">
    <source>
        <dbReference type="EMBL" id="MDV2633210.1"/>
    </source>
</evidence>
<proteinExistence type="predicted"/>
<dbReference type="Proteomes" id="UP001186047">
    <property type="component" value="Unassembled WGS sequence"/>
</dbReference>
<dbReference type="EMBL" id="JAWHVL010000025">
    <property type="protein sequence ID" value="MDV2633210.1"/>
    <property type="molecule type" value="Genomic_DNA"/>
</dbReference>
<dbReference type="RefSeq" id="WP_317059303.1">
    <property type="nucleotide sequence ID" value="NZ_JAWHVL010000025.1"/>
</dbReference>
<dbReference type="AlphaFoldDB" id="A0AAE4NT26"/>
<accession>A0AAE4NT26</accession>
<sequence length="180" mass="21078">MSKKRSKKRDLGIYGQTNSQYFISYFSSIFPVEKEQIVEMISYSPQLAYVVLKWAVSSGVIIKSYLVPDKEFNYLQGANFGFEEYEQKVFSRNSKKHVVARRTIFLEMGLDKMPPRKSSLKEYNDFDRGIIQIYPVLDFLMEKLKQNGDMKKYLFNLAKKQGLIVYDPETGKWQGKDYGL</sequence>
<evidence type="ECO:0000313" key="2">
    <source>
        <dbReference type="Proteomes" id="UP001186047"/>
    </source>
</evidence>
<reference evidence="1" key="1">
    <citation type="submission" date="2023-10" db="EMBL/GenBank/DDBJ databases">
        <title>Production of high quality cheese from raw caw milk (raw cheese).</title>
        <authorList>
            <person name="Samouris G."/>
        </authorList>
    </citation>
    <scope>NUCLEOTIDE SEQUENCE</scope>
    <source>
        <strain evidence="1">M17-3</strain>
    </source>
</reference>
<organism evidence="1 2">
    <name type="scientific">Lactococcus lactis</name>
    <dbReference type="NCBI Taxonomy" id="1358"/>
    <lineage>
        <taxon>Bacteria</taxon>
        <taxon>Bacillati</taxon>
        <taxon>Bacillota</taxon>
        <taxon>Bacilli</taxon>
        <taxon>Lactobacillales</taxon>
        <taxon>Streptococcaceae</taxon>
        <taxon>Lactococcus</taxon>
    </lineage>
</organism>